<reference evidence="1 2" key="1">
    <citation type="submission" date="2018-06" db="EMBL/GenBank/DDBJ databases">
        <title>Noncontiguous genome sequence of Ruminococcaceae bacterium ASD2818.</title>
        <authorList>
            <person name="Chaplin A.V."/>
            <person name="Sokolova S.R."/>
            <person name="Kochetkova T.O."/>
            <person name="Goltsov A.Y."/>
            <person name="Trofimov D.Y."/>
            <person name="Efimov B.A."/>
        </authorList>
    </citation>
    <scope>NUCLEOTIDE SEQUENCE [LARGE SCALE GENOMIC DNA]</scope>
    <source>
        <strain evidence="1 2">ASD2818</strain>
    </source>
</reference>
<keyword evidence="2" id="KW-1185">Reference proteome</keyword>
<organism evidence="1 2">
    <name type="scientific">Hydrogeniiclostridium mannosilyticum</name>
    <dbReference type="NCBI Taxonomy" id="2764322"/>
    <lineage>
        <taxon>Bacteria</taxon>
        <taxon>Bacillati</taxon>
        <taxon>Bacillota</taxon>
        <taxon>Clostridia</taxon>
        <taxon>Eubacteriales</taxon>
        <taxon>Acutalibacteraceae</taxon>
        <taxon>Hydrogeniiclostridium</taxon>
    </lineage>
</organism>
<evidence type="ECO:0000313" key="2">
    <source>
        <dbReference type="Proteomes" id="UP000249377"/>
    </source>
</evidence>
<name>A0A328UFZ6_9FIRM</name>
<evidence type="ECO:0000313" key="1">
    <source>
        <dbReference type="EMBL" id="RAQ30428.1"/>
    </source>
</evidence>
<gene>
    <name evidence="1" type="ORF">DPQ25_02690</name>
</gene>
<protein>
    <recommendedName>
        <fullName evidence="3">DUF58 domain-containing protein</fullName>
    </recommendedName>
</protein>
<dbReference type="RefSeq" id="WP_112331625.1">
    <property type="nucleotide sequence ID" value="NZ_JADPHD010000001.1"/>
</dbReference>
<dbReference type="PANTHER" id="PTHR34351:SF2">
    <property type="entry name" value="DUF58 DOMAIN-CONTAINING PROTEIN"/>
    <property type="match status" value="1"/>
</dbReference>
<proteinExistence type="predicted"/>
<accession>A0A328UFZ6</accession>
<dbReference type="AlphaFoldDB" id="A0A328UFZ6"/>
<dbReference type="EMBL" id="QLYR01000001">
    <property type="protein sequence ID" value="RAQ30428.1"/>
    <property type="molecule type" value="Genomic_DNA"/>
</dbReference>
<sequence length="372" mass="43073">MSVLLVIAAALIVLFFQRLIWKRVWNRGLRVQVSFDQQAVTEGEQCRLTEVVTNRKILPLPALEIKFRVNRELCFLDSKNTSTTDLSYRSDVFCMLPYQRITRKMEVACKRRGYYTISKIDLVPANLLHPQLLSEGRSCRAELYVYPQRSALKGLEIPFNQMMGQCLTRRFLYEDPFEFRGIRDYVPADGMKRINWAATAKTGELKVNQYQDTSQQRVTLLLNLETEGTHVYRALQEESIRIVRSLTEWFCARGVPVRFLSNARDAESENPVQSMFGTGSAHALHCKRLLARIELGKGQQDFARMMRNFQFERSDFWVLISTSQNKQLQAAARQCGTGGGTPQWIVPLHPEMQRRLELPGVKQYYFEVEARI</sequence>
<comment type="caution">
    <text evidence="1">The sequence shown here is derived from an EMBL/GenBank/DDBJ whole genome shotgun (WGS) entry which is preliminary data.</text>
</comment>
<dbReference type="PANTHER" id="PTHR34351">
    <property type="entry name" value="SLR1927 PROTEIN-RELATED"/>
    <property type="match status" value="1"/>
</dbReference>
<dbReference type="Proteomes" id="UP000249377">
    <property type="component" value="Unassembled WGS sequence"/>
</dbReference>
<evidence type="ECO:0008006" key="3">
    <source>
        <dbReference type="Google" id="ProtNLM"/>
    </source>
</evidence>